<feature type="region of interest" description="Disordered" evidence="1">
    <location>
        <begin position="449"/>
        <end position="495"/>
    </location>
</feature>
<evidence type="ECO:0000313" key="3">
    <source>
        <dbReference type="Proteomes" id="UP000319160"/>
    </source>
</evidence>
<sequence>MGLPEYRSLEKSPEDPAGHEGAERTTETRFKAPDGGWPYESTPSGKRLLPRKWDTVLKVPWNELVSSHGGIEMFSNAKALFGLSRRPTRDDGAELAARVMWAKFYTSSIVFDSVAQSSSSSSWILQSESIQRYRISRPLVAVMASWNIFGSLSTEIRVSKASRALSILVERHEILPALTDKLVETGSREHSIKRHARKSNSTIPEHKLYIVDHESDYCTDYKSMRANAYRRQYGIPNRQQGTHRMTYRTALIRVWYPQANDVRVVLQLHAFEFVIPRPTELDQTPIELARTADGAAWHVALYDDIHHLQRCDSCYHALGHLADVKAKQTNKTTSNRDHYLNERGEECQSFKRACINDDDWWYGEDKFFNVLPGASRDGRTAEVKASWAQRLHESALCSQAMHDFLDLIMTQMLVIEPIKRAKTAQVNNCLRYILEECSRVEYRHHGATYQTSTDDDAPLKFEKSPHQGSSTDFPSSCPSCREHRHEETETDKKVEDLFSNIDDGEGMSTDVGDLRLTQLSFEDSEAAVRNWLAVTSTRDDDDKEDDNDWNIQPSAQYNDEYSASDPPSPLDESDPYCESPAEDIASEGGLPTPGAGRPRSATTMSPKSCDSQYQDEILRLAGGRFPGLEPCPDYEDQRSNLENDSVFDEPSRSPEREATDNDPFVKVLQMLQAKDKNKTTQYQSNNTDLSLLALSGHYQLSWSRARAKAASTLGLICRAARKPTIFNYSLKLSQVPILVVNCITLDAYEMEPVQTIDEPFPAASNRATGQVDGVSTEATALFFADRILVTLCQEGRLSQWIQVPLSAPSPAAVDMALANDSLLPMSHLTPKTLLGGGGEERESLAQLYAVHIASYVARRDANERRTLVVGLGLQKLRPDREAFFDVLELIQKVL</sequence>
<gene>
    <name evidence="2" type="ORF">FHL15_010451</name>
</gene>
<evidence type="ECO:0000256" key="1">
    <source>
        <dbReference type="SAM" id="MobiDB-lite"/>
    </source>
</evidence>
<evidence type="ECO:0000313" key="2">
    <source>
        <dbReference type="EMBL" id="TRX88685.1"/>
    </source>
</evidence>
<feature type="region of interest" description="Disordered" evidence="1">
    <location>
        <begin position="537"/>
        <end position="611"/>
    </location>
</feature>
<feature type="compositionally biased region" description="Acidic residues" evidence="1">
    <location>
        <begin position="539"/>
        <end position="548"/>
    </location>
</feature>
<feature type="compositionally biased region" description="Polar residues" evidence="1">
    <location>
        <begin position="466"/>
        <end position="478"/>
    </location>
</feature>
<dbReference type="AlphaFoldDB" id="A0A553HL59"/>
<feature type="compositionally biased region" description="Acidic residues" evidence="1">
    <location>
        <begin position="571"/>
        <end position="585"/>
    </location>
</feature>
<organism evidence="2 3">
    <name type="scientific">Xylaria flabelliformis</name>
    <dbReference type="NCBI Taxonomy" id="2512241"/>
    <lineage>
        <taxon>Eukaryota</taxon>
        <taxon>Fungi</taxon>
        <taxon>Dikarya</taxon>
        <taxon>Ascomycota</taxon>
        <taxon>Pezizomycotina</taxon>
        <taxon>Sordariomycetes</taxon>
        <taxon>Xylariomycetidae</taxon>
        <taxon>Xylariales</taxon>
        <taxon>Xylariaceae</taxon>
        <taxon>Xylaria</taxon>
    </lineage>
</organism>
<name>A0A553HL59_9PEZI</name>
<dbReference type="InterPro" id="IPR053720">
    <property type="entry name" value="Psm_Assembly_Chaperone"/>
</dbReference>
<dbReference type="Gene3D" id="3.30.230.90">
    <property type="match status" value="1"/>
</dbReference>
<feature type="region of interest" description="Disordered" evidence="1">
    <location>
        <begin position="624"/>
        <end position="661"/>
    </location>
</feature>
<reference evidence="3" key="1">
    <citation type="submission" date="2019-06" db="EMBL/GenBank/DDBJ databases">
        <title>Draft genome sequence of the griseofulvin-producing fungus Xylaria cubensis strain G536.</title>
        <authorList>
            <person name="Mead M.E."/>
            <person name="Raja H.A."/>
            <person name="Steenwyk J.L."/>
            <person name="Knowles S.L."/>
            <person name="Oberlies N.H."/>
            <person name="Rokas A."/>
        </authorList>
    </citation>
    <scope>NUCLEOTIDE SEQUENCE [LARGE SCALE GENOMIC DNA]</scope>
    <source>
        <strain evidence="3">G536</strain>
    </source>
</reference>
<feature type="compositionally biased region" description="Basic and acidic residues" evidence="1">
    <location>
        <begin position="649"/>
        <end position="659"/>
    </location>
</feature>
<dbReference type="EMBL" id="VFLP01000082">
    <property type="protein sequence ID" value="TRX88685.1"/>
    <property type="molecule type" value="Genomic_DNA"/>
</dbReference>
<accession>A0A553HL59</accession>
<dbReference type="PANTHER" id="PTHR31051">
    <property type="entry name" value="PROTEASOME ASSEMBLY CHAPERONE 3"/>
    <property type="match status" value="1"/>
</dbReference>
<proteinExistence type="predicted"/>
<feature type="region of interest" description="Disordered" evidence="1">
    <location>
        <begin position="1"/>
        <end position="44"/>
    </location>
</feature>
<feature type="compositionally biased region" description="Basic and acidic residues" evidence="1">
    <location>
        <begin position="480"/>
        <end position="495"/>
    </location>
</feature>
<feature type="compositionally biased region" description="Basic and acidic residues" evidence="1">
    <location>
        <begin position="7"/>
        <end position="32"/>
    </location>
</feature>
<protein>
    <submittedName>
        <fullName evidence="2">Uncharacterized protein</fullName>
    </submittedName>
</protein>
<dbReference type="OrthoDB" id="5593278at2759"/>
<keyword evidence="3" id="KW-1185">Reference proteome</keyword>
<comment type="caution">
    <text evidence="2">The sequence shown here is derived from an EMBL/GenBank/DDBJ whole genome shotgun (WGS) entry which is preliminary data.</text>
</comment>
<dbReference type="GO" id="GO:0043248">
    <property type="term" value="P:proteasome assembly"/>
    <property type="evidence" value="ECO:0007669"/>
    <property type="project" value="InterPro"/>
</dbReference>
<dbReference type="Proteomes" id="UP000319160">
    <property type="component" value="Unassembled WGS sequence"/>
</dbReference>
<feature type="compositionally biased region" description="Polar residues" evidence="1">
    <location>
        <begin position="549"/>
        <end position="561"/>
    </location>
</feature>
<feature type="compositionally biased region" description="Polar residues" evidence="1">
    <location>
        <begin position="600"/>
        <end position="611"/>
    </location>
</feature>
<dbReference type="STRING" id="2512241.A0A553HL59"/>
<dbReference type="InterPro" id="IPR018788">
    <property type="entry name" value="Proteasome_assmbl_chp_3"/>
</dbReference>
<dbReference type="PANTHER" id="PTHR31051:SF1">
    <property type="entry name" value="PROTEASOME ASSEMBLY CHAPERONE 3"/>
    <property type="match status" value="1"/>
</dbReference>